<dbReference type="Proteomes" id="UP000829398">
    <property type="component" value="Chromosome 2"/>
</dbReference>
<protein>
    <submittedName>
        <fullName evidence="1">Reverse transcriptase domain-containing protein</fullName>
    </submittedName>
</protein>
<reference evidence="2" key="1">
    <citation type="journal article" date="2023" name="Hortic. Res.">
        <title>A chromosome-level phased genome enabling allele-level studies in sweet orange: a case study on citrus Huanglongbing tolerance.</title>
        <authorList>
            <person name="Wu B."/>
            <person name="Yu Q."/>
            <person name="Deng Z."/>
            <person name="Duan Y."/>
            <person name="Luo F."/>
            <person name="Gmitter F. Jr."/>
        </authorList>
    </citation>
    <scope>NUCLEOTIDE SEQUENCE [LARGE SCALE GENOMIC DNA]</scope>
    <source>
        <strain evidence="2">cv. Valencia</strain>
    </source>
</reference>
<name>A0ACB8NCM7_CITSI</name>
<keyword evidence="1" id="KW-0808">Transferase</keyword>
<keyword evidence="1" id="KW-0548">Nucleotidyltransferase</keyword>
<organism evidence="1 2">
    <name type="scientific">Citrus sinensis</name>
    <name type="common">Sweet orange</name>
    <name type="synonym">Citrus aurantium var. sinensis</name>
    <dbReference type="NCBI Taxonomy" id="2711"/>
    <lineage>
        <taxon>Eukaryota</taxon>
        <taxon>Viridiplantae</taxon>
        <taxon>Streptophyta</taxon>
        <taxon>Embryophyta</taxon>
        <taxon>Tracheophyta</taxon>
        <taxon>Spermatophyta</taxon>
        <taxon>Magnoliopsida</taxon>
        <taxon>eudicotyledons</taxon>
        <taxon>Gunneridae</taxon>
        <taxon>Pentapetalae</taxon>
        <taxon>rosids</taxon>
        <taxon>malvids</taxon>
        <taxon>Sapindales</taxon>
        <taxon>Rutaceae</taxon>
        <taxon>Aurantioideae</taxon>
        <taxon>Citrus</taxon>
    </lineage>
</organism>
<accession>A0ACB8NCM7</accession>
<gene>
    <name evidence="1" type="ORF">KPL71_005249</name>
</gene>
<comment type="caution">
    <text evidence="1">The sequence shown here is derived from an EMBL/GenBank/DDBJ whole genome shotgun (WGS) entry which is preliminary data.</text>
</comment>
<dbReference type="EMBL" id="CM039171">
    <property type="protein sequence ID" value="KAH9795531.1"/>
    <property type="molecule type" value="Genomic_DNA"/>
</dbReference>
<keyword evidence="1" id="KW-0695">RNA-directed DNA polymerase</keyword>
<evidence type="ECO:0000313" key="2">
    <source>
        <dbReference type="Proteomes" id="UP000829398"/>
    </source>
</evidence>
<proteinExistence type="predicted"/>
<keyword evidence="2" id="KW-1185">Reference proteome</keyword>
<evidence type="ECO:0000313" key="1">
    <source>
        <dbReference type="EMBL" id="KAH9795531.1"/>
    </source>
</evidence>
<sequence length="1159" mass="134212">MGGNDRSLSMVAEFRDAVRECKLVDIECRGYPFTWSNRRFGPHFVEEKLDRFFGSKEWEVGLSELVAYNLDTWCSNHTPIMLKVQTRIRGVKFHRRRRCRLHYEDMWSPYDDCKRIVKEEWETKVGWDKNDPVQCFNKATKDSMVRLLSWNRQHFGDRKKKVEQLKKRLVEMKLNQVQYEEDNEMVSLEKRIENLRMDEEIYWRQRSRVEWLKEGDRNTKFFHAKASSRKKKKIIWGIMNKQNSWVEDEEEVDNQFCDYFAELFTTSNPNSDHILAALGELTPTVTDEMNQQLDSPFSAEEIYTTLSQMSPTKAPGPDGLPAAFYQKHWLLVRYGVINTCLHILNNGGDIAPLNHTHIALIPKVSKPSRVTDFRPISLCNVIYRIVAKTIANRLKHILHYVIAPTQSAFIPNRLISDNTIIGYECLHKIRHSKGKKHGLVALKLDVSKAYDRVEWPFLKQIMLIMGFSQRWVDRIMNCISTVSFSVILNGVAKGFFHPQRGLRQGCPLSPYLFIMCAEAFSNLIRQAEHQKLIHSLNFGKDLTISHLLFADDSLIFARATADECRNLKRVFECYERASGQIFNMEKSSMFFSSNTKPEHVAVIKQIFQLNVVSKHEKYLGLPSMIGKRTKGFFNEIKLRVLSKISGWQQNFFSCGGKEILIKAVAQAVPTYAMSVFKLPQGLCDDMQKEIAKFWWGSSKEKKNIHWSRWENLCQAKIRGGLRFKDLSCFNQALVAKQGWRIIQNPGSLVARLLKARYFKHSSFLEANLGSKPSYIWRSILWGREVLENGCRWRVGNGQQINIHNGSWIPRPTTFKPISSPIFPKEASVAELIDDNNCWKEDLIYQHFGKYDAEIIVHIPLPRQQNGDTLIWHYDKRGNYLVRSGYQLALKKKHQDIPSCSNQNPSQWNIIWKLMLPEKVKIFLWRAAKNLLPTAENLRKKRVMQEATCPICKKEIESTAHALLFCKFARKVWRYSSLGIDLKTEKFPDVITLLHHSYHHHSNLNGELVASFLWVIWNARNNWLFKGKCDDPSRLIAKAMSTADCVKRIKQPEQNFSLELTSMQQSQWSPPSEDWVKVNVDAAMDEQNNLAGLGAVIRNYRGEVVAAAINTVKSFGDVEMYEARAALWGIQTAIKAGASKALEMWRCMKQGLLCGEFKQL</sequence>